<dbReference type="GO" id="GO:0019013">
    <property type="term" value="C:viral nucleocapsid"/>
    <property type="evidence" value="ECO:0007669"/>
    <property type="project" value="UniProtKB-KW"/>
</dbReference>
<organism evidence="1">
    <name type="scientific">Chestnut teal chaphamaparvovirus</name>
    <dbReference type="NCBI Taxonomy" id="2759402"/>
    <lineage>
        <taxon>Viruses</taxon>
        <taxon>Monodnaviria</taxon>
        <taxon>Shotokuvirae</taxon>
        <taxon>Cossaviricota</taxon>
        <taxon>Quintoviricetes</taxon>
        <taxon>Piccovirales</taxon>
        <taxon>Parvoviridae</taxon>
        <taxon>Hamaparvovirinae</taxon>
        <taxon>Chaphamaparvovirus</taxon>
    </lineage>
</organism>
<dbReference type="EMBL" id="MT247796">
    <property type="protein sequence ID" value="QMI57903.1"/>
    <property type="molecule type" value="Genomic_DNA"/>
</dbReference>
<proteinExistence type="predicted"/>
<reference evidence="1" key="1">
    <citation type="journal article" date="2020" name="Sci">
        <title>Metagenomics characterisation of avian parvoviruses and picornaviruses from Australian wild ducks.</title>
        <authorList>
            <person name="Vibin J."/>
            <person name="Chamings A."/>
            <person name="Klaassen M."/>
            <person name="Bhatta T.R."/>
            <person name="Alexandersen S."/>
        </authorList>
    </citation>
    <scope>NUCLEOTIDE SEQUENCE</scope>
    <source>
        <strain evidence="1">CTCPaV/N96/1378nt/CT08.18/12952-AU-2018</strain>
    </source>
</reference>
<evidence type="ECO:0000313" key="1">
    <source>
        <dbReference type="EMBL" id="QMI57903.1"/>
    </source>
</evidence>
<protein>
    <submittedName>
        <fullName evidence="1">Nucleoprotein</fullName>
    </submittedName>
</protein>
<accession>A0A7D6X610</accession>
<keyword evidence="1" id="KW-0543">Viral nucleoprotein</keyword>
<sequence length="217" mass="24199">MQKDHLETECGFLNLHMTCLMVNLFLDALAKAANAAIAESVGVGRLVLAAQQLKECREKTNPYKESWLPGMPAQNIQWGADPCRTEQEQVDALIQQSAAKGNQVATQQMGGAPAPQLAETTDPVGNTDPAIPANEFVTPQQGAQDVWSPLLPEDALDVIMMHYEGDLEPVRDLIEEMEEDMKYYLLWCPWGEKGRKNAKWNFKYKPINSSWVGNWAP</sequence>
<name>A0A7D6X610_9VIRU</name>
<keyword evidence="1" id="KW-0946">Virion</keyword>